<gene>
    <name evidence="1" type="ORF">HK103_004362</name>
</gene>
<sequence>MLTNLIAQLESALKPIPATPTNFKSIINFDYKITSLSTKLSIMMLETLSKKKLLYTFAKLYLFIILKEEYEIYNLKCLEFDLSYKELIDQCLDTLDFCAFELFDDMPVEYFVLKEELKSRGFGKKFMFTIFE</sequence>
<keyword evidence="2" id="KW-1185">Reference proteome</keyword>
<dbReference type="AlphaFoldDB" id="A0AAD5UHF0"/>
<dbReference type="Proteomes" id="UP001210925">
    <property type="component" value="Unassembled WGS sequence"/>
</dbReference>
<evidence type="ECO:0000313" key="2">
    <source>
        <dbReference type="Proteomes" id="UP001210925"/>
    </source>
</evidence>
<name>A0AAD5UHF0_9FUNG</name>
<reference evidence="1" key="1">
    <citation type="submission" date="2020-05" db="EMBL/GenBank/DDBJ databases">
        <title>Phylogenomic resolution of chytrid fungi.</title>
        <authorList>
            <person name="Stajich J.E."/>
            <person name="Amses K."/>
            <person name="Simmons R."/>
            <person name="Seto K."/>
            <person name="Myers J."/>
            <person name="Bonds A."/>
            <person name="Quandt C.A."/>
            <person name="Barry K."/>
            <person name="Liu P."/>
            <person name="Grigoriev I."/>
            <person name="Longcore J.E."/>
            <person name="James T.Y."/>
        </authorList>
    </citation>
    <scope>NUCLEOTIDE SEQUENCE</scope>
    <source>
        <strain evidence="1">PLAUS21</strain>
    </source>
</reference>
<evidence type="ECO:0000313" key="1">
    <source>
        <dbReference type="EMBL" id="KAJ3257735.1"/>
    </source>
</evidence>
<accession>A0AAD5UHF0</accession>
<protein>
    <submittedName>
        <fullName evidence="1">Uncharacterized protein</fullName>
    </submittedName>
</protein>
<organism evidence="1 2">
    <name type="scientific">Boothiomyces macroporosus</name>
    <dbReference type="NCBI Taxonomy" id="261099"/>
    <lineage>
        <taxon>Eukaryota</taxon>
        <taxon>Fungi</taxon>
        <taxon>Fungi incertae sedis</taxon>
        <taxon>Chytridiomycota</taxon>
        <taxon>Chytridiomycota incertae sedis</taxon>
        <taxon>Chytridiomycetes</taxon>
        <taxon>Rhizophydiales</taxon>
        <taxon>Terramycetaceae</taxon>
        <taxon>Boothiomyces</taxon>
    </lineage>
</organism>
<proteinExistence type="predicted"/>
<dbReference type="EMBL" id="JADGKB010000035">
    <property type="protein sequence ID" value="KAJ3257735.1"/>
    <property type="molecule type" value="Genomic_DNA"/>
</dbReference>
<comment type="caution">
    <text evidence="1">The sequence shown here is derived from an EMBL/GenBank/DDBJ whole genome shotgun (WGS) entry which is preliminary data.</text>
</comment>